<dbReference type="PANTHER" id="PTHR30290">
    <property type="entry name" value="PERIPLASMIC BINDING COMPONENT OF ABC TRANSPORTER"/>
    <property type="match status" value="1"/>
</dbReference>
<dbReference type="EMBL" id="CP104965">
    <property type="protein sequence ID" value="UXN68298.1"/>
    <property type="molecule type" value="Genomic_DNA"/>
</dbReference>
<evidence type="ECO:0000256" key="4">
    <source>
        <dbReference type="SAM" id="SignalP"/>
    </source>
</evidence>
<dbReference type="InterPro" id="IPR023765">
    <property type="entry name" value="SBP_5_CS"/>
</dbReference>
<sequence length="646" mass="72650">MKQDVLVHRTFKRPGRGLAGAVALAALLAAAAPALAQQQSPILDALVESGELPPVAERLPTNPLVVEPVDSVGTYGGTWRSALRGGLDNAWIARTVAYDGLVRYDREWKEIIPNLAESWEVSEDAKTYTFKLREGLKWNNGKPFTTADIEFAVQLHKEPTYVGPGGFLRNPNNPVELEVVDETTFKFIFEKPNGVLMDELASVNGLTIVSLSKDYCGQFYPPINPKAAEEAKAAGFDTWEAMMLNRCAWATETIRWANPDLPFMNAWMVKEPLTGSATRVTFERNPYYWKVDTEGNQLPYIDNLEMRVSDSVEELTLLALNGQIDFQDRHISTVANQPLFFDGQEAGDYRMGEEIQSSSNTMVIQFNLNHIDAKRRELFQNKDFRIGISHAIDRAEIIDVVFTGQGEPFQVAPRPESPFYNETYAKQYTEFDPALAAQHLEAAGLVKGADGMYTFADGSPLVVTIDTIASLRPEWPDMLELIQLQLEAAGIKLEINNIDRTLYYDKRPIGDYDAQVWGGDGGLDVVQEPRYYMANSPESVWAFRWQAWFNGTTPDIAEEPAPWAKQQMDLYNQLRGEGDPAKRTDLMKQILTIGQENFPVIGVSLPGNTYYIAKNNMRNIPQTMFQAYLFPTPAPYDPFQWYFAAE</sequence>
<evidence type="ECO:0000313" key="6">
    <source>
        <dbReference type="EMBL" id="UXN68298.1"/>
    </source>
</evidence>
<keyword evidence="3 4" id="KW-0732">Signal</keyword>
<dbReference type="PIRSF" id="PIRSF002741">
    <property type="entry name" value="MppA"/>
    <property type="match status" value="1"/>
</dbReference>
<dbReference type="InterPro" id="IPR030678">
    <property type="entry name" value="Peptide/Ni-bd"/>
</dbReference>
<dbReference type="PROSITE" id="PS01040">
    <property type="entry name" value="SBP_BACTERIAL_5"/>
    <property type="match status" value="1"/>
</dbReference>
<dbReference type="InterPro" id="IPR039424">
    <property type="entry name" value="SBP_5"/>
</dbReference>
<feature type="chain" id="PRO_5046486820" evidence="4">
    <location>
        <begin position="37"/>
        <end position="646"/>
    </location>
</feature>
<dbReference type="SUPFAM" id="SSF53850">
    <property type="entry name" value="Periplasmic binding protein-like II"/>
    <property type="match status" value="1"/>
</dbReference>
<name>A0ABY6C7T6_9HYPH</name>
<dbReference type="InterPro" id="IPR000914">
    <property type="entry name" value="SBP_5_dom"/>
</dbReference>
<dbReference type="PANTHER" id="PTHR30290:SF62">
    <property type="entry name" value="OLIGOPEPTIDE ABC TRANSPORTER, PERIPLASMIC OLIGOPEPTIDE-BINDING PROTEIN"/>
    <property type="match status" value="1"/>
</dbReference>
<organism evidence="6 7">
    <name type="scientific">Devosia neptuniae</name>
    <dbReference type="NCBI Taxonomy" id="191302"/>
    <lineage>
        <taxon>Bacteria</taxon>
        <taxon>Pseudomonadati</taxon>
        <taxon>Pseudomonadota</taxon>
        <taxon>Alphaproteobacteria</taxon>
        <taxon>Hyphomicrobiales</taxon>
        <taxon>Devosiaceae</taxon>
        <taxon>Devosia</taxon>
    </lineage>
</organism>
<dbReference type="Proteomes" id="UP001061862">
    <property type="component" value="Chromosome"/>
</dbReference>
<protein>
    <submittedName>
        <fullName evidence="6">ABC transporter substrate-binding protein</fullName>
    </submittedName>
</protein>
<proteinExistence type="inferred from homology"/>
<comment type="similarity">
    <text evidence="2">Belongs to the bacterial solute-binding protein 5 family.</text>
</comment>
<gene>
    <name evidence="6" type="ORF">N8A98_13560</name>
</gene>
<dbReference type="Gene3D" id="3.40.190.10">
    <property type="entry name" value="Periplasmic binding protein-like II"/>
    <property type="match status" value="2"/>
</dbReference>
<evidence type="ECO:0000256" key="3">
    <source>
        <dbReference type="ARBA" id="ARBA00022729"/>
    </source>
</evidence>
<evidence type="ECO:0000256" key="1">
    <source>
        <dbReference type="ARBA" id="ARBA00004418"/>
    </source>
</evidence>
<accession>A0ABY6C7T6</accession>
<evidence type="ECO:0000259" key="5">
    <source>
        <dbReference type="Pfam" id="PF00496"/>
    </source>
</evidence>
<reference evidence="6 7" key="1">
    <citation type="submission" date="2022-09" db="EMBL/GenBank/DDBJ databases">
        <title>Interaction between co-microsymbionts with complementary sets of symbiotic genes in legume-rhizobium systems.</title>
        <authorList>
            <person name="Safronova V."/>
            <person name="Sazanova A."/>
            <person name="Afonin A."/>
            <person name="Chirak E."/>
        </authorList>
    </citation>
    <scope>NUCLEOTIDE SEQUENCE [LARGE SCALE GENOMIC DNA]</scope>
    <source>
        <strain evidence="6 7">A18/4-1</strain>
    </source>
</reference>
<dbReference type="Gene3D" id="3.10.105.10">
    <property type="entry name" value="Dipeptide-binding Protein, Domain 3"/>
    <property type="match status" value="1"/>
</dbReference>
<comment type="subcellular location">
    <subcellularLocation>
        <location evidence="1">Periplasm</location>
    </subcellularLocation>
</comment>
<feature type="domain" description="Solute-binding protein family 5" evidence="5">
    <location>
        <begin position="110"/>
        <end position="526"/>
    </location>
</feature>
<keyword evidence="7" id="KW-1185">Reference proteome</keyword>
<dbReference type="RefSeq" id="WP_262166071.1">
    <property type="nucleotide sequence ID" value="NZ_CP104965.1"/>
</dbReference>
<dbReference type="Pfam" id="PF00496">
    <property type="entry name" value="SBP_bac_5"/>
    <property type="match status" value="1"/>
</dbReference>
<dbReference type="CDD" id="cd08500">
    <property type="entry name" value="PBP2_NikA_DppA_OppA_like_4"/>
    <property type="match status" value="1"/>
</dbReference>
<evidence type="ECO:0000313" key="7">
    <source>
        <dbReference type="Proteomes" id="UP001061862"/>
    </source>
</evidence>
<evidence type="ECO:0000256" key="2">
    <source>
        <dbReference type="ARBA" id="ARBA00005695"/>
    </source>
</evidence>
<feature type="signal peptide" evidence="4">
    <location>
        <begin position="1"/>
        <end position="36"/>
    </location>
</feature>